<evidence type="ECO:0000256" key="2">
    <source>
        <dbReference type="ARBA" id="ARBA00023157"/>
    </source>
</evidence>
<keyword evidence="1 4" id="KW-0732">Signal</keyword>
<feature type="domain" description="UMOD/GP2/OIT3-like D8C" evidence="5">
    <location>
        <begin position="69"/>
        <end position="152"/>
    </location>
</feature>
<evidence type="ECO:0000259" key="5">
    <source>
        <dbReference type="Pfam" id="PF23283"/>
    </source>
</evidence>
<organism evidence="6 7">
    <name type="scientific">Mytilus coruscus</name>
    <name type="common">Sea mussel</name>
    <dbReference type="NCBI Taxonomy" id="42192"/>
    <lineage>
        <taxon>Eukaryota</taxon>
        <taxon>Metazoa</taxon>
        <taxon>Spiralia</taxon>
        <taxon>Lophotrochozoa</taxon>
        <taxon>Mollusca</taxon>
        <taxon>Bivalvia</taxon>
        <taxon>Autobranchia</taxon>
        <taxon>Pteriomorphia</taxon>
        <taxon>Mytilida</taxon>
        <taxon>Mytiloidea</taxon>
        <taxon>Mytilidae</taxon>
        <taxon>Mytilinae</taxon>
        <taxon>Mytilus</taxon>
    </lineage>
</organism>
<proteinExistence type="predicted"/>
<feature type="chain" id="PRO_5027081088" description="UMOD/GP2/OIT3-like D8C domain-containing protein" evidence="4">
    <location>
        <begin position="26"/>
        <end position="802"/>
    </location>
</feature>
<feature type="domain" description="UMOD/GP2/OIT3-like D8C" evidence="5">
    <location>
        <begin position="244"/>
        <end position="327"/>
    </location>
</feature>
<dbReference type="OrthoDB" id="10043005at2759"/>
<dbReference type="AlphaFoldDB" id="A0A6J8BEE0"/>
<reference evidence="6 7" key="1">
    <citation type="submission" date="2020-06" db="EMBL/GenBank/DDBJ databases">
        <authorList>
            <person name="Li R."/>
            <person name="Bekaert M."/>
        </authorList>
    </citation>
    <scope>NUCLEOTIDE SEQUENCE [LARGE SCALE GENOMIC DNA]</scope>
    <source>
        <strain evidence="7">wild</strain>
    </source>
</reference>
<evidence type="ECO:0000313" key="6">
    <source>
        <dbReference type="EMBL" id="CAC5381264.1"/>
    </source>
</evidence>
<evidence type="ECO:0000256" key="1">
    <source>
        <dbReference type="ARBA" id="ARBA00022729"/>
    </source>
</evidence>
<dbReference type="InterPro" id="IPR057774">
    <property type="entry name" value="D8C_UMOD/GP2/OIT3-like"/>
</dbReference>
<protein>
    <recommendedName>
        <fullName evidence="5">UMOD/GP2/OIT3-like D8C domain-containing protein</fullName>
    </recommendedName>
</protein>
<gene>
    <name evidence="6" type="ORF">MCOR_17159</name>
</gene>
<keyword evidence="3" id="KW-0812">Transmembrane</keyword>
<dbReference type="EMBL" id="CACVKT020003031">
    <property type="protein sequence ID" value="CAC5381264.1"/>
    <property type="molecule type" value="Genomic_DNA"/>
</dbReference>
<feature type="signal peptide" evidence="4">
    <location>
        <begin position="1"/>
        <end position="25"/>
    </location>
</feature>
<evidence type="ECO:0000256" key="4">
    <source>
        <dbReference type="SAM" id="SignalP"/>
    </source>
</evidence>
<evidence type="ECO:0000256" key="3">
    <source>
        <dbReference type="SAM" id="Phobius"/>
    </source>
</evidence>
<keyword evidence="3" id="KW-0472">Membrane</keyword>
<keyword evidence="2" id="KW-1015">Disulfide bond</keyword>
<feature type="domain" description="UMOD/GP2/OIT3-like D8C" evidence="5">
    <location>
        <begin position="418"/>
        <end position="501"/>
    </location>
</feature>
<keyword evidence="3" id="KW-1133">Transmembrane helix</keyword>
<evidence type="ECO:0000313" key="7">
    <source>
        <dbReference type="Proteomes" id="UP000507470"/>
    </source>
</evidence>
<sequence>MCNIMTRSCILEAIFILAKIQIVLGENVCLNVTVLPDISKRGTGCLGTELSEMVCDRQLNEGWYIAQHEGEILQMPTSCPSTLACGTSGGIWLNGDHPTDFNTTITVNACRRGFSSDDNECCAEIIPIQVKNCGNFYAYYLKYTTGCSQAYCFGSHMCPVTTASTTTISSTATTDVFSVTDNKTALLSTIATSHGQKIVGENVCLNVTVLPDISKRGTGCLGTELSEMVCDRQLNGGWYIAQHEGEILQMPTSCPSTLACGTSGGIWLNGDHPTDFNTTITVNACRRGFSSDDNECCAEIIPIQVKNCGNFYAYYLKYTTGCSQAYCFGSHMCPVTTASTTTISSTATTNVFSVTDNKTALLSTIATSHGQKIGDNICLNVTALDDVSKRGTSCLGTELSNMVCDRQLVEGWYVASHEGELLEMPTTCPSMLSCGTSGGIWLNGNHPKEVNSTVTVAACRRGFPTDVDECCAERIPIQVRNCGSFYAYYLKYTTGCHHGYCFGNHACPQTTTSTTTAPATAADNVSNVSNIDPVCSSAISISAISKRGTGCIGSELTEMVCDRRLAEGWYYAEYDGDMTNMATTCPSMMSCGTAGSIWLNGEHPYEVNKTVTIDACRRGFPTEENECCVETFPIQVKNCGTFYAYYLRYTSTCDQAYCFGSHNCPVQTTQKGAANTTPLRMTPATVSDHGHSKRAKTDDIGVLLSILIFMSICVTLFVAVFLYWRFRKGSPSQKKQHIIFPKPYYQEKQIVPEQLFRKGSPSQKKQHIIFPKPYYQEKQIVPEQLFKTSKEQPPYTLFVSHF</sequence>
<dbReference type="Pfam" id="PF23283">
    <property type="entry name" value="D8C_UMOD"/>
    <property type="match status" value="4"/>
</dbReference>
<feature type="transmembrane region" description="Helical" evidence="3">
    <location>
        <begin position="700"/>
        <end position="724"/>
    </location>
</feature>
<dbReference type="Proteomes" id="UP000507470">
    <property type="component" value="Unassembled WGS sequence"/>
</dbReference>
<keyword evidence="7" id="KW-1185">Reference proteome</keyword>
<feature type="domain" description="UMOD/GP2/OIT3-like D8C" evidence="5">
    <location>
        <begin position="575"/>
        <end position="658"/>
    </location>
</feature>
<name>A0A6J8BEE0_MYTCO</name>
<accession>A0A6J8BEE0</accession>